<evidence type="ECO:0000256" key="7">
    <source>
        <dbReference type="SAM" id="SignalP"/>
    </source>
</evidence>
<dbReference type="PANTHER" id="PTHR30429">
    <property type="entry name" value="D-METHIONINE-BINDING LIPOPROTEIN METQ"/>
    <property type="match status" value="1"/>
</dbReference>
<evidence type="ECO:0000256" key="4">
    <source>
        <dbReference type="ARBA" id="ARBA00023136"/>
    </source>
</evidence>
<dbReference type="Proteomes" id="UP000640274">
    <property type="component" value="Unassembled WGS sequence"/>
</dbReference>
<evidence type="ECO:0000313" key="8">
    <source>
        <dbReference type="EMBL" id="MBJ6362439.1"/>
    </source>
</evidence>
<keyword evidence="5" id="KW-0564">Palmitate</keyword>
<evidence type="ECO:0000256" key="1">
    <source>
        <dbReference type="ARBA" id="ARBA00004635"/>
    </source>
</evidence>
<evidence type="ECO:0000256" key="5">
    <source>
        <dbReference type="ARBA" id="ARBA00023139"/>
    </source>
</evidence>
<dbReference type="GO" id="GO:0016020">
    <property type="term" value="C:membrane"/>
    <property type="evidence" value="ECO:0007669"/>
    <property type="project" value="UniProtKB-SubCell"/>
</dbReference>
<dbReference type="RefSeq" id="WP_199019981.1">
    <property type="nucleotide sequence ID" value="NZ_JAELUP010000072.1"/>
</dbReference>
<dbReference type="InterPro" id="IPR004872">
    <property type="entry name" value="Lipoprotein_NlpA"/>
</dbReference>
<dbReference type="AlphaFoldDB" id="A0A934MRK7"/>
<feature type="chain" id="PRO_5039260647" evidence="7">
    <location>
        <begin position="22"/>
        <end position="280"/>
    </location>
</feature>
<evidence type="ECO:0000313" key="9">
    <source>
        <dbReference type="Proteomes" id="UP000640274"/>
    </source>
</evidence>
<name>A0A934MRK7_9BACL</name>
<dbReference type="PANTHER" id="PTHR30429:SF1">
    <property type="entry name" value="D-METHIONINE-BINDING LIPOPROTEIN METQ-RELATED"/>
    <property type="match status" value="1"/>
</dbReference>
<keyword evidence="3 7" id="KW-0732">Signal</keyword>
<evidence type="ECO:0000256" key="6">
    <source>
        <dbReference type="ARBA" id="ARBA00023288"/>
    </source>
</evidence>
<sequence length="280" mass="30616">MKKTILLTVVALLTLLLGACGKSDTNGAATASPASPEHPVDISVGYVDLPPYGDIVKLVQENLKTQGINLQLKAFTDVTIPNQALNNKEIDVNYYQSLAYLEQFNKSNNMDLVPLSTSFTSIFGAYSKKYKTIDELPEGAVITIPADPGNSGRSLALLESYGLIKLKDGTGIHGSKQDIVENKKNYKIVEVDQMLLSQAYNDSDLTAMQGTYALKANLIPAKDAIIKEKYEGDDFLVVLAARVDNQNDVNIQTVAKAFASDEVKKLLGEKYSDSFKWKLK</sequence>
<dbReference type="EMBL" id="JAELUP010000072">
    <property type="protein sequence ID" value="MBJ6362439.1"/>
    <property type="molecule type" value="Genomic_DNA"/>
</dbReference>
<evidence type="ECO:0000256" key="2">
    <source>
        <dbReference type="ARBA" id="ARBA00008973"/>
    </source>
</evidence>
<evidence type="ECO:0000256" key="3">
    <source>
        <dbReference type="ARBA" id="ARBA00022729"/>
    </source>
</evidence>
<reference evidence="8" key="1">
    <citation type="submission" date="2020-12" db="EMBL/GenBank/DDBJ databases">
        <authorList>
            <person name="Huq M.A."/>
        </authorList>
    </citation>
    <scope>NUCLEOTIDE SEQUENCE</scope>
    <source>
        <strain evidence="8">MAHUQ-46</strain>
    </source>
</reference>
<dbReference type="SUPFAM" id="SSF53850">
    <property type="entry name" value="Periplasmic binding protein-like II"/>
    <property type="match status" value="1"/>
</dbReference>
<accession>A0A934MRK7</accession>
<keyword evidence="4" id="KW-0472">Membrane</keyword>
<comment type="similarity">
    <text evidence="2">Belongs to the NlpA lipoprotein family.</text>
</comment>
<protein>
    <submittedName>
        <fullName evidence="8">MetQ/NlpA family ABC transporter substrate-binding protein</fullName>
    </submittedName>
</protein>
<proteinExistence type="inferred from homology"/>
<comment type="caution">
    <text evidence="8">The sequence shown here is derived from an EMBL/GenBank/DDBJ whole genome shotgun (WGS) entry which is preliminary data.</text>
</comment>
<gene>
    <name evidence="8" type="ORF">JFN88_14325</name>
</gene>
<dbReference type="Gene3D" id="3.40.190.10">
    <property type="entry name" value="Periplasmic binding protein-like II"/>
    <property type="match status" value="2"/>
</dbReference>
<dbReference type="PROSITE" id="PS51257">
    <property type="entry name" value="PROKAR_LIPOPROTEIN"/>
    <property type="match status" value="1"/>
</dbReference>
<organism evidence="8 9">
    <name type="scientific">Paenibacillus roseus</name>
    <dbReference type="NCBI Taxonomy" id="2798579"/>
    <lineage>
        <taxon>Bacteria</taxon>
        <taxon>Bacillati</taxon>
        <taxon>Bacillota</taxon>
        <taxon>Bacilli</taxon>
        <taxon>Bacillales</taxon>
        <taxon>Paenibacillaceae</taxon>
        <taxon>Paenibacillus</taxon>
    </lineage>
</organism>
<dbReference type="Pfam" id="PF03180">
    <property type="entry name" value="Lipoprotein_9"/>
    <property type="match status" value="1"/>
</dbReference>
<keyword evidence="9" id="KW-1185">Reference proteome</keyword>
<keyword evidence="6" id="KW-0449">Lipoprotein</keyword>
<feature type="signal peptide" evidence="7">
    <location>
        <begin position="1"/>
        <end position="21"/>
    </location>
</feature>
<comment type="subcellular location">
    <subcellularLocation>
        <location evidence="1">Membrane</location>
        <topology evidence="1">Lipid-anchor</topology>
    </subcellularLocation>
</comment>